<evidence type="ECO:0000256" key="10">
    <source>
        <dbReference type="ARBA" id="ARBA00022960"/>
    </source>
</evidence>
<sequence>MEKLQRITTAIWKVMKQYRWLTIAVTAMFLLAVFGYLFIIFGGRFIFDEEAVILPTRSTIVTDDGTEIGKIYSENRAYVDIEDIPDHVQSAFLAVEDQRFFDHAGISFPAVARAVFRDVIAMEKAEGGSTITQQLAKNLFLSNDKTWMRKTKEVMASLYLERNYSKEKILELYVNEIYFAHGIYGVGTAADYYFDKEVSALTIEEAAMLAGLVKAPNTYSPYQNVEQAKQRRNVVLELMQDYGTISTEQMIEYQQKTIDTAPQHDTQPKWADDYIDYVVEEIKTNYNISIEGLKRGGYTIEVHLDPEAQKIAYQKFQQDEYFPGSTNEVDGAWVLMEKQTGHLTGLLAGRAFSSNQTNHPMTKKQPGSLMKPIAVYGPAMDQEDVRPYDLIPDELRSYGDYRPRNANDQYAGEVSVYEALVHSKNAPAVWLLHEIGMSTSQSYLEKMNLHIQDQGLAVALGGLTHGLTPIDITESYRTFASQGNWIEASSVAAIFDHDGNRLHTPDRQETNVFSAQVAWNLLRMLEGVVDEGTAQAGQYEKALAGKTGSTEHPQVDGMVKDAWFSGFTPEYVTTTWIGVEHANKDHYLTEGSAVATKLTKAILSDMDAQQPLQKHFERPHHVDELPEPIDLPVIDDLTADVSFGGFTVLRGELTWTASSDDRIEYRIYEKKEGSDEQIGSVTGDGSFTVKLFDAFRSASYYVVPYDPLTKQEGKSSNVAKLSFDF</sequence>
<evidence type="ECO:0000256" key="7">
    <source>
        <dbReference type="ARBA" id="ARBA00022679"/>
    </source>
</evidence>
<dbReference type="GO" id="GO:0009002">
    <property type="term" value="F:serine-type D-Ala-D-Ala carboxypeptidase activity"/>
    <property type="evidence" value="ECO:0007669"/>
    <property type="project" value="UniProtKB-EC"/>
</dbReference>
<comment type="catalytic activity">
    <reaction evidence="16">
        <text>Preferential cleavage: (Ac)2-L-Lys-D-Ala-|-D-Ala. Also transpeptidation of peptidyl-alanyl moieties that are N-acyl substituents of D-alanine.</text>
        <dbReference type="EC" id="3.4.16.4"/>
    </reaction>
</comment>
<comment type="similarity">
    <text evidence="2">In the N-terminal section; belongs to the glycosyltransferase 51 family.</text>
</comment>
<evidence type="ECO:0000256" key="5">
    <source>
        <dbReference type="ARBA" id="ARBA00022670"/>
    </source>
</evidence>
<dbReference type="PATRIC" id="fig|1308866.3.peg.3093"/>
<dbReference type="Pfam" id="PF00912">
    <property type="entry name" value="Transgly"/>
    <property type="match status" value="1"/>
</dbReference>
<evidence type="ECO:0000256" key="3">
    <source>
        <dbReference type="ARBA" id="ARBA00022475"/>
    </source>
</evidence>
<evidence type="ECO:0000256" key="18">
    <source>
        <dbReference type="SAM" id="Phobius"/>
    </source>
</evidence>
<keyword evidence="9" id="KW-0378">Hydrolase</keyword>
<proteinExistence type="inferred from homology"/>
<dbReference type="SUPFAM" id="SSF56601">
    <property type="entry name" value="beta-lactamase/transpeptidase-like"/>
    <property type="match status" value="1"/>
</dbReference>
<keyword evidence="12 18" id="KW-1133">Transmembrane helix</keyword>
<dbReference type="GO" id="GO:0008658">
    <property type="term" value="F:penicillin binding"/>
    <property type="evidence" value="ECO:0007669"/>
    <property type="project" value="InterPro"/>
</dbReference>
<protein>
    <submittedName>
        <fullName evidence="21">Penicillin-binding protein 1</fullName>
    </submittedName>
</protein>
<keyword evidence="7" id="KW-0808">Transferase</keyword>
<dbReference type="GO" id="GO:0030288">
    <property type="term" value="C:outer membrane-bounded periplasmic space"/>
    <property type="evidence" value="ECO:0007669"/>
    <property type="project" value="TreeGrafter"/>
</dbReference>
<dbReference type="GO" id="GO:0006508">
    <property type="term" value="P:proteolysis"/>
    <property type="evidence" value="ECO:0007669"/>
    <property type="project" value="UniProtKB-KW"/>
</dbReference>
<name>N4W8R1_9BACI</name>
<keyword evidence="3" id="KW-1003">Cell membrane</keyword>
<dbReference type="SUPFAM" id="SSF53955">
    <property type="entry name" value="Lysozyme-like"/>
    <property type="match status" value="1"/>
</dbReference>
<keyword evidence="10" id="KW-0133">Cell shape</keyword>
<evidence type="ECO:0000313" key="22">
    <source>
        <dbReference type="Proteomes" id="UP000012283"/>
    </source>
</evidence>
<dbReference type="InterPro" id="IPR001460">
    <property type="entry name" value="PCN-bd_Tpept"/>
</dbReference>
<evidence type="ECO:0000256" key="12">
    <source>
        <dbReference type="ARBA" id="ARBA00022989"/>
    </source>
</evidence>
<dbReference type="FunFam" id="1.10.3810.10:FF:000001">
    <property type="entry name" value="Penicillin-binding protein 1A"/>
    <property type="match status" value="1"/>
</dbReference>
<dbReference type="AlphaFoldDB" id="N4W8R1"/>
<keyword evidence="6" id="KW-0328">Glycosyltransferase</keyword>
<comment type="caution">
    <text evidence="21">The sequence shown here is derived from an EMBL/GenBank/DDBJ whole genome shotgun (WGS) entry which is preliminary data.</text>
</comment>
<dbReference type="PANTHER" id="PTHR32282">
    <property type="entry name" value="BINDING PROTEIN TRANSPEPTIDASE, PUTATIVE-RELATED"/>
    <property type="match status" value="1"/>
</dbReference>
<dbReference type="Proteomes" id="UP000012283">
    <property type="component" value="Unassembled WGS sequence"/>
</dbReference>
<evidence type="ECO:0000256" key="16">
    <source>
        <dbReference type="ARBA" id="ARBA00034000"/>
    </source>
</evidence>
<evidence type="ECO:0000259" key="19">
    <source>
        <dbReference type="Pfam" id="PF00905"/>
    </source>
</evidence>
<dbReference type="Pfam" id="PF00905">
    <property type="entry name" value="Transpeptidase"/>
    <property type="match status" value="1"/>
</dbReference>
<keyword evidence="22" id="KW-1185">Reference proteome</keyword>
<keyword evidence="13 18" id="KW-0472">Membrane</keyword>
<dbReference type="NCBIfam" id="TIGR02074">
    <property type="entry name" value="PBP_1a_fam"/>
    <property type="match status" value="1"/>
</dbReference>
<dbReference type="GO" id="GO:0009252">
    <property type="term" value="P:peptidoglycan biosynthetic process"/>
    <property type="evidence" value="ECO:0007669"/>
    <property type="project" value="UniProtKB-KW"/>
</dbReference>
<keyword evidence="5" id="KW-0645">Protease</keyword>
<dbReference type="Gene3D" id="1.10.3810.10">
    <property type="entry name" value="Biosynthetic peptidoglycan transglycosylase-like"/>
    <property type="match status" value="1"/>
</dbReference>
<dbReference type="InterPro" id="IPR012338">
    <property type="entry name" value="Beta-lactam/transpept-like"/>
</dbReference>
<evidence type="ECO:0000256" key="8">
    <source>
        <dbReference type="ARBA" id="ARBA00022692"/>
    </source>
</evidence>
<evidence type="ECO:0000256" key="11">
    <source>
        <dbReference type="ARBA" id="ARBA00022984"/>
    </source>
</evidence>
<evidence type="ECO:0000256" key="15">
    <source>
        <dbReference type="ARBA" id="ARBA00023316"/>
    </source>
</evidence>
<keyword evidence="14" id="KW-0511">Multifunctional enzyme</keyword>
<comment type="catalytic activity">
    <reaction evidence="17">
        <text>[GlcNAc-(1-&gt;4)-Mur2Ac(oyl-L-Ala-gamma-D-Glu-L-Lys-D-Ala-D-Ala)](n)-di-trans,octa-cis-undecaprenyl diphosphate + beta-D-GlcNAc-(1-&gt;4)-Mur2Ac(oyl-L-Ala-gamma-D-Glu-L-Lys-D-Ala-D-Ala)-di-trans,octa-cis-undecaprenyl diphosphate = [GlcNAc-(1-&gt;4)-Mur2Ac(oyl-L-Ala-gamma-D-Glu-L-Lys-D-Ala-D-Ala)](n+1)-di-trans,octa-cis-undecaprenyl diphosphate + di-trans,octa-cis-undecaprenyl diphosphate + H(+)</text>
        <dbReference type="Rhea" id="RHEA:23708"/>
        <dbReference type="Rhea" id="RHEA-COMP:9602"/>
        <dbReference type="Rhea" id="RHEA-COMP:9603"/>
        <dbReference type="ChEBI" id="CHEBI:15378"/>
        <dbReference type="ChEBI" id="CHEBI:58405"/>
        <dbReference type="ChEBI" id="CHEBI:60033"/>
        <dbReference type="ChEBI" id="CHEBI:78435"/>
        <dbReference type="EC" id="2.4.99.28"/>
    </reaction>
</comment>
<dbReference type="Gene3D" id="3.40.710.10">
    <property type="entry name" value="DD-peptidase/beta-lactamase superfamily"/>
    <property type="match status" value="1"/>
</dbReference>
<gene>
    <name evidence="21" type="ORF">J416_15372</name>
</gene>
<evidence type="ECO:0000256" key="9">
    <source>
        <dbReference type="ARBA" id="ARBA00022801"/>
    </source>
</evidence>
<evidence type="ECO:0000256" key="17">
    <source>
        <dbReference type="ARBA" id="ARBA00049902"/>
    </source>
</evidence>
<evidence type="ECO:0000256" key="4">
    <source>
        <dbReference type="ARBA" id="ARBA00022645"/>
    </source>
</evidence>
<keyword evidence="11" id="KW-0573">Peptidoglycan synthesis</keyword>
<dbReference type="GO" id="GO:0071555">
    <property type="term" value="P:cell wall organization"/>
    <property type="evidence" value="ECO:0007669"/>
    <property type="project" value="UniProtKB-KW"/>
</dbReference>
<dbReference type="InterPro" id="IPR036950">
    <property type="entry name" value="PBP_transglycosylase"/>
</dbReference>
<keyword evidence="8 18" id="KW-0812">Transmembrane</keyword>
<evidence type="ECO:0000313" key="21">
    <source>
        <dbReference type="EMBL" id="ENH95584.1"/>
    </source>
</evidence>
<evidence type="ECO:0000259" key="20">
    <source>
        <dbReference type="Pfam" id="PF00912"/>
    </source>
</evidence>
<evidence type="ECO:0000256" key="14">
    <source>
        <dbReference type="ARBA" id="ARBA00023268"/>
    </source>
</evidence>
<reference evidence="21 22" key="1">
    <citation type="submission" date="2013-03" db="EMBL/GenBank/DDBJ databases">
        <title>Draft genome sequence of Gracibacillus halophilus YIM-C55.5, a moderately halophilic and thermophilic organism from the Xiaochaidamu salt lake.</title>
        <authorList>
            <person name="Sugumar T."/>
            <person name="Polireddy D.R."/>
            <person name="Antony A."/>
            <person name="Madhava Y.R."/>
            <person name="Sivakumar N."/>
        </authorList>
    </citation>
    <scope>NUCLEOTIDE SEQUENCE [LARGE SCALE GENOMIC DNA]</scope>
    <source>
        <strain evidence="21 22">YIM-C55.5</strain>
    </source>
</reference>
<dbReference type="RefSeq" id="WP_003474901.1">
    <property type="nucleotide sequence ID" value="NZ_APML01000089.1"/>
</dbReference>
<dbReference type="GO" id="GO:0008955">
    <property type="term" value="F:peptidoglycan glycosyltransferase activity"/>
    <property type="evidence" value="ECO:0007669"/>
    <property type="project" value="UniProtKB-EC"/>
</dbReference>
<comment type="similarity">
    <text evidence="1">In the C-terminal section; belongs to the transpeptidase family.</text>
</comment>
<feature type="transmembrane region" description="Helical" evidence="18">
    <location>
        <begin position="20"/>
        <end position="47"/>
    </location>
</feature>
<evidence type="ECO:0000256" key="1">
    <source>
        <dbReference type="ARBA" id="ARBA00007090"/>
    </source>
</evidence>
<accession>N4W8R1</accession>
<organism evidence="21 22">
    <name type="scientific">Gracilibacillus halophilus YIM-C55.5</name>
    <dbReference type="NCBI Taxonomy" id="1308866"/>
    <lineage>
        <taxon>Bacteria</taxon>
        <taxon>Bacillati</taxon>
        <taxon>Bacillota</taxon>
        <taxon>Bacilli</taxon>
        <taxon>Bacillales</taxon>
        <taxon>Bacillaceae</taxon>
        <taxon>Gracilibacillus</taxon>
    </lineage>
</organism>
<dbReference type="EMBL" id="APML01000089">
    <property type="protein sequence ID" value="ENH95584.1"/>
    <property type="molecule type" value="Genomic_DNA"/>
</dbReference>
<evidence type="ECO:0000256" key="2">
    <source>
        <dbReference type="ARBA" id="ARBA00007739"/>
    </source>
</evidence>
<evidence type="ECO:0000256" key="13">
    <source>
        <dbReference type="ARBA" id="ARBA00023136"/>
    </source>
</evidence>
<feature type="domain" description="Penicillin-binding protein transpeptidase" evidence="19">
    <location>
        <begin position="331"/>
        <end position="603"/>
    </location>
</feature>
<dbReference type="InterPro" id="IPR023346">
    <property type="entry name" value="Lysozyme-like_dom_sf"/>
</dbReference>
<dbReference type="GO" id="GO:0008360">
    <property type="term" value="P:regulation of cell shape"/>
    <property type="evidence" value="ECO:0007669"/>
    <property type="project" value="UniProtKB-KW"/>
</dbReference>
<dbReference type="InterPro" id="IPR050396">
    <property type="entry name" value="Glycosyltr_51/Transpeptidase"/>
</dbReference>
<feature type="domain" description="Glycosyl transferase family 51" evidence="20">
    <location>
        <begin position="65"/>
        <end position="240"/>
    </location>
</feature>
<dbReference type="STRING" id="1308866.J416_15372"/>
<keyword evidence="4" id="KW-0121">Carboxypeptidase</keyword>
<evidence type="ECO:0000256" key="6">
    <source>
        <dbReference type="ARBA" id="ARBA00022676"/>
    </source>
</evidence>
<keyword evidence="15" id="KW-0961">Cell wall biogenesis/degradation</keyword>
<dbReference type="InterPro" id="IPR001264">
    <property type="entry name" value="Glyco_trans_51"/>
</dbReference>
<dbReference type="eggNOG" id="COG0744">
    <property type="taxonomic scope" value="Bacteria"/>
</dbReference>
<dbReference type="PANTHER" id="PTHR32282:SF32">
    <property type="entry name" value="PENICILLIN-BINDING PROTEIN 2A"/>
    <property type="match status" value="1"/>
</dbReference>